<evidence type="ECO:0000256" key="3">
    <source>
        <dbReference type="ARBA" id="ARBA00023098"/>
    </source>
</evidence>
<organism evidence="5 6">
    <name type="scientific">Notoacmeibacter ruber</name>
    <dbReference type="NCBI Taxonomy" id="2670375"/>
    <lineage>
        <taxon>Bacteria</taxon>
        <taxon>Pseudomonadati</taxon>
        <taxon>Pseudomonadota</taxon>
        <taxon>Alphaproteobacteria</taxon>
        <taxon>Hyphomicrobiales</taxon>
        <taxon>Notoacmeibacteraceae</taxon>
        <taxon>Notoacmeibacter</taxon>
    </lineage>
</organism>
<dbReference type="Proteomes" id="UP000281094">
    <property type="component" value="Unassembled WGS sequence"/>
</dbReference>
<keyword evidence="6" id="KW-1185">Reference proteome</keyword>
<gene>
    <name evidence="5" type="ORF">D8780_10275</name>
</gene>
<evidence type="ECO:0000313" key="6">
    <source>
        <dbReference type="Proteomes" id="UP000281094"/>
    </source>
</evidence>
<dbReference type="EMBL" id="RCWN01000001">
    <property type="protein sequence ID" value="RLQ88538.1"/>
    <property type="molecule type" value="Genomic_DNA"/>
</dbReference>
<keyword evidence="3" id="KW-0443">Lipid metabolism</keyword>
<feature type="domain" description="AMP-dependent synthetase/ligase" evidence="4">
    <location>
        <begin position="35"/>
        <end position="447"/>
    </location>
</feature>
<dbReference type="Pfam" id="PF00501">
    <property type="entry name" value="AMP-binding"/>
    <property type="match status" value="1"/>
</dbReference>
<reference evidence="5 6" key="1">
    <citation type="submission" date="2018-10" db="EMBL/GenBank/DDBJ databases">
        <title>Notoacmeibacter sp. M2BS9Y-3-1, whole genome shotgun sequence.</title>
        <authorList>
            <person name="Tuo L."/>
        </authorList>
    </citation>
    <scope>NUCLEOTIDE SEQUENCE [LARGE SCALE GENOMIC DNA]</scope>
    <source>
        <strain evidence="5 6">M2BS9Y-3-1</strain>
    </source>
</reference>
<dbReference type="GO" id="GO:0016020">
    <property type="term" value="C:membrane"/>
    <property type="evidence" value="ECO:0007669"/>
    <property type="project" value="TreeGrafter"/>
</dbReference>
<comment type="caution">
    <text evidence="5">The sequence shown here is derived from an EMBL/GenBank/DDBJ whole genome shotgun (WGS) entry which is preliminary data.</text>
</comment>
<dbReference type="GO" id="GO:0004467">
    <property type="term" value="F:long-chain fatty acid-CoA ligase activity"/>
    <property type="evidence" value="ECO:0007669"/>
    <property type="project" value="TreeGrafter"/>
</dbReference>
<dbReference type="PANTHER" id="PTHR43272">
    <property type="entry name" value="LONG-CHAIN-FATTY-ACID--COA LIGASE"/>
    <property type="match status" value="1"/>
</dbReference>
<dbReference type="InterPro" id="IPR000873">
    <property type="entry name" value="AMP-dep_synth/lig_dom"/>
</dbReference>
<accession>A0A3L7JCL8</accession>
<proteinExistence type="predicted"/>
<dbReference type="AlphaFoldDB" id="A0A3L7JCL8"/>
<dbReference type="Gene3D" id="3.40.50.12780">
    <property type="entry name" value="N-terminal domain of ligase-like"/>
    <property type="match status" value="1"/>
</dbReference>
<evidence type="ECO:0000256" key="1">
    <source>
        <dbReference type="ARBA" id="ARBA00022598"/>
    </source>
</evidence>
<sequence length="663" mass="74719">MTEKRLTISGSEIGWPEASEDIREAGQLKTLPKLLRRNAERFPKAIAQREKEFGIWISYDWAEVEGHISKMAAAFRDIGVGQGDVVALIGDNRPEWVWGEVAAHACRAMSLGIYRDALEDEIRYLVDYAKPKVIIAEDEEQVDKLLELGDTIPSIKAIVYTDDRGMRKYEDPRLISIEALEERGKAVLDKEAGLWSRMVEETDGADVAILCTTSGTTSNPKLAEWTGNAFIGHAVTYLRADPRGPEDEYVAVLPLSWVMEQMYSVAWNFLARMKVNFPEEEETMMADLREIGPTFVLLSPRAWESVAADIRARIMDARPWKRRIYNWGVSRGMKAMEGGERSSAAEWFLFRHLRDRLGFSRLKSAATGGAAMGPETFRFFQAMGLPLKQLYGQTEALGAHTVHQAGHVDYETVGFPMPGCTLTIRDPDSEGLGEVLVRHPHMMSGYYKNPEASAESFSEDGWFETGDAGYLTEKGHLVVIDRIKDLATTSRGVRFSPQFIENKLKFSTYVAEAVILGKDRPYLAAMICIRYPILAKWAEERRISFTTYSDLASRPEVYALLREEVERVNATLPKQQRITKFLLLYKELDADDGELTRTKKVRRSVIAEKYEGIIERIYSGSDHVDIDTVINFQDGSKQRIVTTLAIETLENAPDAQPTESQAA</sequence>
<dbReference type="InterPro" id="IPR020845">
    <property type="entry name" value="AMP-binding_CS"/>
</dbReference>
<evidence type="ECO:0000259" key="4">
    <source>
        <dbReference type="Pfam" id="PF00501"/>
    </source>
</evidence>
<dbReference type="Pfam" id="PF23562">
    <property type="entry name" value="AMP-binding_C_3"/>
    <property type="match status" value="1"/>
</dbReference>
<evidence type="ECO:0000256" key="2">
    <source>
        <dbReference type="ARBA" id="ARBA00022832"/>
    </source>
</evidence>
<name>A0A3L7JCL8_9HYPH</name>
<keyword evidence="2" id="KW-0276">Fatty acid metabolism</keyword>
<dbReference type="SUPFAM" id="SSF56801">
    <property type="entry name" value="Acetyl-CoA synthetase-like"/>
    <property type="match status" value="1"/>
</dbReference>
<dbReference type="InterPro" id="IPR042099">
    <property type="entry name" value="ANL_N_sf"/>
</dbReference>
<dbReference type="PROSITE" id="PS00455">
    <property type="entry name" value="AMP_BINDING"/>
    <property type="match status" value="1"/>
</dbReference>
<keyword evidence="1 5" id="KW-0436">Ligase</keyword>
<evidence type="ECO:0000313" key="5">
    <source>
        <dbReference type="EMBL" id="RLQ88538.1"/>
    </source>
</evidence>
<protein>
    <submittedName>
        <fullName evidence="5">Long-chain fatty acid--CoA ligase</fullName>
    </submittedName>
</protein>
<dbReference type="PANTHER" id="PTHR43272:SF32">
    <property type="entry name" value="AMP-DEPENDENT SYNTHETASE_LIGASE DOMAIN-CONTAINING PROTEIN"/>
    <property type="match status" value="1"/>
</dbReference>